<dbReference type="Proteomes" id="UP000708208">
    <property type="component" value="Unassembled WGS sequence"/>
</dbReference>
<accession>A0A8J2L2C0</accession>
<name>A0A8J2L2C0_9HEXA</name>
<evidence type="ECO:0000313" key="3">
    <source>
        <dbReference type="Proteomes" id="UP000708208"/>
    </source>
</evidence>
<organism evidence="2 3">
    <name type="scientific">Allacma fusca</name>
    <dbReference type="NCBI Taxonomy" id="39272"/>
    <lineage>
        <taxon>Eukaryota</taxon>
        <taxon>Metazoa</taxon>
        <taxon>Ecdysozoa</taxon>
        <taxon>Arthropoda</taxon>
        <taxon>Hexapoda</taxon>
        <taxon>Collembola</taxon>
        <taxon>Symphypleona</taxon>
        <taxon>Sminthuridae</taxon>
        <taxon>Allacma</taxon>
    </lineage>
</organism>
<keyword evidence="3" id="KW-1185">Reference proteome</keyword>
<keyword evidence="1" id="KW-0472">Membrane</keyword>
<feature type="non-terminal residue" evidence="2">
    <location>
        <position position="35"/>
    </location>
</feature>
<feature type="transmembrane region" description="Helical" evidence="1">
    <location>
        <begin position="6"/>
        <end position="22"/>
    </location>
</feature>
<gene>
    <name evidence="2" type="ORF">AFUS01_LOCUS24693</name>
</gene>
<dbReference type="EMBL" id="CAJVCH010310712">
    <property type="protein sequence ID" value="CAG7786109.1"/>
    <property type="molecule type" value="Genomic_DNA"/>
</dbReference>
<sequence>MMVEVVPLVVAAVANFPVYFFLNHLEEEADLMVTT</sequence>
<evidence type="ECO:0000313" key="2">
    <source>
        <dbReference type="EMBL" id="CAG7786109.1"/>
    </source>
</evidence>
<protein>
    <submittedName>
        <fullName evidence="2">Uncharacterized protein</fullName>
    </submittedName>
</protein>
<dbReference type="AlphaFoldDB" id="A0A8J2L2C0"/>
<reference evidence="2" key="1">
    <citation type="submission" date="2021-06" db="EMBL/GenBank/DDBJ databases">
        <authorList>
            <person name="Hodson N. C."/>
            <person name="Mongue J. A."/>
            <person name="Jaron S. K."/>
        </authorList>
    </citation>
    <scope>NUCLEOTIDE SEQUENCE</scope>
</reference>
<comment type="caution">
    <text evidence="2">The sequence shown here is derived from an EMBL/GenBank/DDBJ whole genome shotgun (WGS) entry which is preliminary data.</text>
</comment>
<keyword evidence="1" id="KW-1133">Transmembrane helix</keyword>
<evidence type="ECO:0000256" key="1">
    <source>
        <dbReference type="SAM" id="Phobius"/>
    </source>
</evidence>
<proteinExistence type="predicted"/>
<keyword evidence="1" id="KW-0812">Transmembrane</keyword>